<dbReference type="EMBL" id="KQ947426">
    <property type="protein sequence ID" value="KUJ11613.1"/>
    <property type="molecule type" value="Genomic_DNA"/>
</dbReference>
<dbReference type="GeneID" id="28823144"/>
<dbReference type="RefSeq" id="XP_018065968.1">
    <property type="nucleotide sequence ID" value="XM_018213418.1"/>
</dbReference>
<proteinExistence type="predicted"/>
<dbReference type="Proteomes" id="UP000070700">
    <property type="component" value="Unassembled WGS sequence"/>
</dbReference>
<name>A0A194WUH2_MOLSC</name>
<gene>
    <name evidence="1" type="ORF">LY89DRAFT_674189</name>
</gene>
<evidence type="ECO:0000313" key="2">
    <source>
        <dbReference type="Proteomes" id="UP000070700"/>
    </source>
</evidence>
<dbReference type="OrthoDB" id="3465099at2759"/>
<dbReference type="InParanoid" id="A0A194WUH2"/>
<protein>
    <submittedName>
        <fullName evidence="1">Uncharacterized protein</fullName>
    </submittedName>
</protein>
<dbReference type="KEGG" id="psco:LY89DRAFT_674189"/>
<reference evidence="1 2" key="1">
    <citation type="submission" date="2015-10" db="EMBL/GenBank/DDBJ databases">
        <title>Full genome of DAOMC 229536 Phialocephala scopiformis, a fungal endophyte of spruce producing the potent anti-insectan compound rugulosin.</title>
        <authorList>
            <consortium name="DOE Joint Genome Institute"/>
            <person name="Walker A.K."/>
            <person name="Frasz S.L."/>
            <person name="Seifert K.A."/>
            <person name="Miller J.D."/>
            <person name="Mondo S.J."/>
            <person name="Labutti K."/>
            <person name="Lipzen A."/>
            <person name="Dockter R."/>
            <person name="Kennedy M."/>
            <person name="Grigoriev I.V."/>
            <person name="Spatafora J.W."/>
        </authorList>
    </citation>
    <scope>NUCLEOTIDE SEQUENCE [LARGE SCALE GENOMIC DNA]</scope>
    <source>
        <strain evidence="1 2">CBS 120377</strain>
    </source>
</reference>
<dbReference type="AlphaFoldDB" id="A0A194WUH2"/>
<evidence type="ECO:0000313" key="1">
    <source>
        <dbReference type="EMBL" id="KUJ11613.1"/>
    </source>
</evidence>
<organism evidence="1 2">
    <name type="scientific">Mollisia scopiformis</name>
    <name type="common">Conifer needle endophyte fungus</name>
    <name type="synonym">Phialocephala scopiformis</name>
    <dbReference type="NCBI Taxonomy" id="149040"/>
    <lineage>
        <taxon>Eukaryota</taxon>
        <taxon>Fungi</taxon>
        <taxon>Dikarya</taxon>
        <taxon>Ascomycota</taxon>
        <taxon>Pezizomycotina</taxon>
        <taxon>Leotiomycetes</taxon>
        <taxon>Helotiales</taxon>
        <taxon>Mollisiaceae</taxon>
        <taxon>Mollisia</taxon>
    </lineage>
</organism>
<keyword evidence="2" id="KW-1185">Reference proteome</keyword>
<sequence>MSNIVLPYSAHHYNSLPDIMDASLNFKPTDATFLTTIIGQLFVKHQVQKHFGIILLHKHFPLDENEKLVNCQAVAVPWKTSSHDEQMSAALEPFLSELRAVLKRLGLLEKLGICAFTSEDADSDAQMEFTLGRANITLLFDVDPGDDSIDAVWKFEQPSEFDSLTFIRSSHPSPVLCCSWTMQTSLQSRSLWTSEKTH</sequence>
<accession>A0A194WUH2</accession>